<keyword evidence="3" id="KW-1185">Reference proteome</keyword>
<evidence type="ECO:0008006" key="4">
    <source>
        <dbReference type="Google" id="ProtNLM"/>
    </source>
</evidence>
<dbReference type="RefSeq" id="WP_205372394.1">
    <property type="nucleotide sequence ID" value="NZ_JAFEJA010000001.1"/>
</dbReference>
<reference evidence="2 3" key="1">
    <citation type="journal article" date="2016" name="Arch. Microbiol.">
        <title>Streptomyces zhihengii sp. nov., isolated from rhizospheric soil of Psammosilene tunicoides.</title>
        <authorList>
            <person name="Huang M.J."/>
            <person name="Fei J.J."/>
            <person name="Salam N."/>
            <person name="Kim C.J."/>
            <person name="Hozzein W.N."/>
            <person name="Xiao M."/>
            <person name="Huang H.Q."/>
            <person name="Li W.J."/>
        </authorList>
    </citation>
    <scope>NUCLEOTIDE SEQUENCE [LARGE SCALE GENOMIC DNA]</scope>
    <source>
        <strain evidence="2 3">YIM T102</strain>
    </source>
</reference>
<evidence type="ECO:0000313" key="2">
    <source>
        <dbReference type="EMBL" id="MBM9618085.1"/>
    </source>
</evidence>
<protein>
    <recommendedName>
        <fullName evidence="4">DUF2892 domain-containing protein</fullName>
    </recommendedName>
</protein>
<name>A0ABS2UKL8_9ACTN</name>
<accession>A0ABS2UKL8</accession>
<keyword evidence="1" id="KW-0812">Transmembrane</keyword>
<evidence type="ECO:0000313" key="3">
    <source>
        <dbReference type="Proteomes" id="UP000664109"/>
    </source>
</evidence>
<evidence type="ECO:0000256" key="1">
    <source>
        <dbReference type="SAM" id="Phobius"/>
    </source>
</evidence>
<feature type="transmembrane region" description="Helical" evidence="1">
    <location>
        <begin position="50"/>
        <end position="71"/>
    </location>
</feature>
<dbReference type="EMBL" id="JAFEJA010000001">
    <property type="protein sequence ID" value="MBM9618085.1"/>
    <property type="molecule type" value="Genomic_DNA"/>
</dbReference>
<dbReference type="Proteomes" id="UP000664109">
    <property type="component" value="Unassembled WGS sequence"/>
</dbReference>
<feature type="transmembrane region" description="Helical" evidence="1">
    <location>
        <begin position="24"/>
        <end position="44"/>
    </location>
</feature>
<sequence>MTTTTTTTTTGRPDFASTSLLRHLVRGVIGFGGLIGSLALLPLAGPVVLLLLPVGLVALRGCPLCWAVGLAQTVSRGRLRRACDDGRCRLTVADGEPA</sequence>
<keyword evidence="1" id="KW-0472">Membrane</keyword>
<proteinExistence type="predicted"/>
<gene>
    <name evidence="2" type="ORF">JE024_04900</name>
</gene>
<keyword evidence="1" id="KW-1133">Transmembrane helix</keyword>
<comment type="caution">
    <text evidence="2">The sequence shown here is derived from an EMBL/GenBank/DDBJ whole genome shotgun (WGS) entry which is preliminary data.</text>
</comment>
<organism evidence="2 3">
    <name type="scientific">Streptomyces zhihengii</name>
    <dbReference type="NCBI Taxonomy" id="1818004"/>
    <lineage>
        <taxon>Bacteria</taxon>
        <taxon>Bacillati</taxon>
        <taxon>Actinomycetota</taxon>
        <taxon>Actinomycetes</taxon>
        <taxon>Kitasatosporales</taxon>
        <taxon>Streptomycetaceae</taxon>
        <taxon>Streptomyces</taxon>
    </lineage>
</organism>